<keyword evidence="4" id="KW-0812">Transmembrane</keyword>
<dbReference type="GO" id="GO:0031966">
    <property type="term" value="C:mitochondrial membrane"/>
    <property type="evidence" value="ECO:0007669"/>
    <property type="project" value="UniProtKB-SubCell"/>
</dbReference>
<evidence type="ECO:0000256" key="3">
    <source>
        <dbReference type="ARBA" id="ARBA00022448"/>
    </source>
</evidence>
<evidence type="ECO:0000313" key="9">
    <source>
        <dbReference type="EMBL" id="QHU01589.1"/>
    </source>
</evidence>
<dbReference type="InterPro" id="IPR050567">
    <property type="entry name" value="Mitochondrial_Carrier"/>
</dbReference>
<dbReference type="AlphaFoldDB" id="A0A6C0J7F6"/>
<evidence type="ECO:0000256" key="4">
    <source>
        <dbReference type="ARBA" id="ARBA00022692"/>
    </source>
</evidence>
<dbReference type="GO" id="GO:0022857">
    <property type="term" value="F:transmembrane transporter activity"/>
    <property type="evidence" value="ECO:0007669"/>
    <property type="project" value="TreeGrafter"/>
</dbReference>
<organism evidence="9">
    <name type="scientific">viral metagenome</name>
    <dbReference type="NCBI Taxonomy" id="1070528"/>
    <lineage>
        <taxon>unclassified sequences</taxon>
        <taxon>metagenomes</taxon>
        <taxon>organismal metagenomes</taxon>
    </lineage>
</organism>
<keyword evidence="3" id="KW-0813">Transport</keyword>
<dbReference type="Gene3D" id="1.50.40.10">
    <property type="entry name" value="Mitochondrial carrier domain"/>
    <property type="match status" value="2"/>
</dbReference>
<keyword evidence="6" id="KW-1133">Transmembrane helix</keyword>
<comment type="subcellular location">
    <subcellularLocation>
        <location evidence="1">Mitochondrion membrane</location>
        <topology evidence="1">Multi-pass membrane protein</topology>
    </subcellularLocation>
</comment>
<keyword evidence="8" id="KW-0472">Membrane</keyword>
<evidence type="ECO:0000256" key="2">
    <source>
        <dbReference type="ARBA" id="ARBA00006375"/>
    </source>
</evidence>
<dbReference type="InterPro" id="IPR018108">
    <property type="entry name" value="MCP_transmembrane"/>
</dbReference>
<dbReference type="PANTHER" id="PTHR45624:SF10">
    <property type="entry name" value="SLC (SOLUTE CARRIER) HOMOLOG"/>
    <property type="match status" value="1"/>
</dbReference>
<sequence>MNDLISGFVAGMTQTIIGHPFDTVKVRLQTSPSTLRNTMISIFRNEGLRGFYKGYGPPLLINSVINSLIFGLNGYFYDTYQNHFVSGYISGSILSPIISVPQLIKCQIQKETRFIKKESDMIREMFKGKLNPLTGWGATYYREAIAFSVYFGSYNYLQDKYNNPFLNGGLAGIINWTCTYPIDVIKTRKQTYPELRYRDIIKNFTLKDNIRGLNITIMRSFIVNASIFYVFETMKALQA</sequence>
<protein>
    <recommendedName>
        <fullName evidence="10">Mitochondrial carrier protein</fullName>
    </recommendedName>
</protein>
<evidence type="ECO:0008006" key="10">
    <source>
        <dbReference type="Google" id="ProtNLM"/>
    </source>
</evidence>
<dbReference type="InterPro" id="IPR023395">
    <property type="entry name" value="MCP_dom_sf"/>
</dbReference>
<dbReference type="EMBL" id="MN740346">
    <property type="protein sequence ID" value="QHU01589.1"/>
    <property type="molecule type" value="Genomic_DNA"/>
</dbReference>
<accession>A0A6C0J7F6</accession>
<comment type="similarity">
    <text evidence="2">Belongs to the mitochondrial carrier (TC 2.A.29) family.</text>
</comment>
<evidence type="ECO:0000256" key="5">
    <source>
        <dbReference type="ARBA" id="ARBA00022737"/>
    </source>
</evidence>
<evidence type="ECO:0000256" key="6">
    <source>
        <dbReference type="ARBA" id="ARBA00022989"/>
    </source>
</evidence>
<dbReference type="SUPFAM" id="SSF103506">
    <property type="entry name" value="Mitochondrial carrier"/>
    <property type="match status" value="1"/>
</dbReference>
<evidence type="ECO:0000256" key="1">
    <source>
        <dbReference type="ARBA" id="ARBA00004225"/>
    </source>
</evidence>
<evidence type="ECO:0000256" key="8">
    <source>
        <dbReference type="ARBA" id="ARBA00023136"/>
    </source>
</evidence>
<proteinExistence type="inferred from homology"/>
<reference evidence="9" key="1">
    <citation type="journal article" date="2020" name="Nature">
        <title>Giant virus diversity and host interactions through global metagenomics.</title>
        <authorList>
            <person name="Schulz F."/>
            <person name="Roux S."/>
            <person name="Paez-Espino D."/>
            <person name="Jungbluth S."/>
            <person name="Walsh D.A."/>
            <person name="Denef V.J."/>
            <person name="McMahon K.D."/>
            <person name="Konstantinidis K.T."/>
            <person name="Eloe-Fadrosh E.A."/>
            <person name="Kyrpides N.C."/>
            <person name="Woyke T."/>
        </authorList>
    </citation>
    <scope>NUCLEOTIDE SEQUENCE</scope>
    <source>
        <strain evidence="9">GVMAG-M-3300025874-2</strain>
    </source>
</reference>
<name>A0A6C0J7F6_9ZZZZ</name>
<dbReference type="PROSITE" id="PS50920">
    <property type="entry name" value="SOLCAR"/>
    <property type="match status" value="2"/>
</dbReference>
<keyword evidence="7" id="KW-0496">Mitochondrion</keyword>
<dbReference type="Pfam" id="PF00153">
    <property type="entry name" value="Mito_carr"/>
    <property type="match status" value="2"/>
</dbReference>
<keyword evidence="5" id="KW-0677">Repeat</keyword>
<evidence type="ECO:0000256" key="7">
    <source>
        <dbReference type="ARBA" id="ARBA00023128"/>
    </source>
</evidence>
<dbReference type="PANTHER" id="PTHR45624">
    <property type="entry name" value="MITOCHONDRIAL BASIC AMINO ACIDS TRANSPORTER-RELATED"/>
    <property type="match status" value="1"/>
</dbReference>